<reference evidence="1 2" key="1">
    <citation type="submission" date="2018-08" db="EMBL/GenBank/DDBJ databases">
        <title>Aphanomyces genome sequencing and annotation.</title>
        <authorList>
            <person name="Minardi D."/>
            <person name="Oidtmann B."/>
            <person name="Van Der Giezen M."/>
            <person name="Studholme D.J."/>
        </authorList>
    </citation>
    <scope>NUCLEOTIDE SEQUENCE [LARGE SCALE GENOMIC DNA]</scope>
    <source>
        <strain evidence="1 2">NJM0002</strain>
    </source>
</reference>
<dbReference type="VEuPathDB" id="FungiDB:H310_00706"/>
<name>A0A418AGJ5_9STRA</name>
<accession>A0A418AGJ5</accession>
<comment type="caution">
    <text evidence="1">The sequence shown here is derived from an EMBL/GenBank/DDBJ whole genome shotgun (WGS) entry which is preliminary data.</text>
</comment>
<dbReference type="AlphaFoldDB" id="A0A418AGJ5"/>
<proteinExistence type="predicted"/>
<gene>
    <name evidence="1" type="ORF">DYB32_010174</name>
</gene>
<sequence>MLHLFSPVPNGAQQRNETVQRSMIVARDIVDSCLESCATLKRFVSDVVLRIEADEASLRAKRRVIEGILQEVTPIAAPPDLVELLRTIPNIEDEEHKDEANE</sequence>
<dbReference type="Proteomes" id="UP000285060">
    <property type="component" value="Unassembled WGS sequence"/>
</dbReference>
<keyword evidence="2" id="KW-1185">Reference proteome</keyword>
<protein>
    <submittedName>
        <fullName evidence="1">Uncharacterized protein</fullName>
    </submittedName>
</protein>
<dbReference type="EMBL" id="QUSY01002814">
    <property type="protein sequence ID" value="RHY19811.1"/>
    <property type="molecule type" value="Genomic_DNA"/>
</dbReference>
<evidence type="ECO:0000313" key="2">
    <source>
        <dbReference type="Proteomes" id="UP000285060"/>
    </source>
</evidence>
<evidence type="ECO:0000313" key="1">
    <source>
        <dbReference type="EMBL" id="RHY19811.1"/>
    </source>
</evidence>
<organism evidence="1 2">
    <name type="scientific">Aphanomyces invadans</name>
    <dbReference type="NCBI Taxonomy" id="157072"/>
    <lineage>
        <taxon>Eukaryota</taxon>
        <taxon>Sar</taxon>
        <taxon>Stramenopiles</taxon>
        <taxon>Oomycota</taxon>
        <taxon>Saprolegniomycetes</taxon>
        <taxon>Saprolegniales</taxon>
        <taxon>Verrucalvaceae</taxon>
        <taxon>Aphanomyces</taxon>
    </lineage>
</organism>